<gene>
    <name evidence="2" type="ORF">SCD90_13340</name>
</gene>
<dbReference type="SMART" id="SM00855">
    <property type="entry name" value="PGAM"/>
    <property type="match status" value="1"/>
</dbReference>
<evidence type="ECO:0000313" key="2">
    <source>
        <dbReference type="EMBL" id="MDX6807050.1"/>
    </source>
</evidence>
<dbReference type="PANTHER" id="PTHR20935">
    <property type="entry name" value="PHOSPHOGLYCERATE MUTASE-RELATED"/>
    <property type="match status" value="1"/>
</dbReference>
<dbReference type="PANTHER" id="PTHR20935:SF1">
    <property type="entry name" value="SLL1549 PROTEIN"/>
    <property type="match status" value="1"/>
</dbReference>
<dbReference type="CDD" id="cd07067">
    <property type="entry name" value="HP_PGM_like"/>
    <property type="match status" value="1"/>
</dbReference>
<protein>
    <submittedName>
        <fullName evidence="2">Histidine phosphatase family protein</fullName>
    </submittedName>
</protein>
<keyword evidence="1" id="KW-0378">Hydrolase</keyword>
<comment type="caution">
    <text evidence="2">The sequence shown here is derived from an EMBL/GenBank/DDBJ whole genome shotgun (WGS) entry which is preliminary data.</text>
</comment>
<reference evidence="2 3" key="1">
    <citation type="submission" date="2023-11" db="EMBL/GenBank/DDBJ databases">
        <authorList>
            <person name="Bao R."/>
        </authorList>
    </citation>
    <scope>NUCLEOTIDE SEQUENCE [LARGE SCALE GENOMIC DNA]</scope>
    <source>
        <strain evidence="2 3">PJ23</strain>
    </source>
</reference>
<evidence type="ECO:0000256" key="1">
    <source>
        <dbReference type="ARBA" id="ARBA00022801"/>
    </source>
</evidence>
<proteinExistence type="predicted"/>
<evidence type="ECO:0000313" key="3">
    <source>
        <dbReference type="Proteomes" id="UP001274321"/>
    </source>
</evidence>
<keyword evidence="3" id="KW-1185">Reference proteome</keyword>
<dbReference type="Proteomes" id="UP001274321">
    <property type="component" value="Unassembled WGS sequence"/>
</dbReference>
<dbReference type="RefSeq" id="WP_319845172.1">
    <property type="nucleotide sequence ID" value="NZ_JAXAFJ010000008.1"/>
</dbReference>
<name>A0ABU4RQC4_9HYPH</name>
<organism evidence="2 3">
    <name type="scientific">Terrihabitans rhizophilus</name>
    <dbReference type="NCBI Taxonomy" id="3092662"/>
    <lineage>
        <taxon>Bacteria</taxon>
        <taxon>Pseudomonadati</taxon>
        <taxon>Pseudomonadota</taxon>
        <taxon>Alphaproteobacteria</taxon>
        <taxon>Hyphomicrobiales</taxon>
        <taxon>Terrihabitans</taxon>
    </lineage>
</organism>
<dbReference type="InterPro" id="IPR051021">
    <property type="entry name" value="Mito_Ser/Thr_phosphatase"/>
</dbReference>
<dbReference type="Gene3D" id="3.40.50.1240">
    <property type="entry name" value="Phosphoglycerate mutase-like"/>
    <property type="match status" value="1"/>
</dbReference>
<sequence length="174" mass="19126">MRRLVLLRHAKAEAPDPVNDYDRQLAPRGRTAAAGMGEWMAGQGIVPDAVVCSGAARTRETWRLASRAFDPAPVVTYDDRIYEAAAETLFEVVQEQDSDVFTLLMVGHNPGMEMLVTLLAESGEPEVVDLFQKKFPTAAIAVLDFEDVPWAALEEKTAWLSAFVTPKHLGIKGE</sequence>
<dbReference type="InterPro" id="IPR029033">
    <property type="entry name" value="His_PPase_superfam"/>
</dbReference>
<dbReference type="Pfam" id="PF00300">
    <property type="entry name" value="His_Phos_1"/>
    <property type="match status" value="1"/>
</dbReference>
<dbReference type="InterPro" id="IPR013078">
    <property type="entry name" value="His_Pase_superF_clade-1"/>
</dbReference>
<dbReference type="EMBL" id="JAXAFJ010000008">
    <property type="protein sequence ID" value="MDX6807050.1"/>
    <property type="molecule type" value="Genomic_DNA"/>
</dbReference>
<accession>A0ABU4RQC4</accession>
<dbReference type="SUPFAM" id="SSF53254">
    <property type="entry name" value="Phosphoglycerate mutase-like"/>
    <property type="match status" value="1"/>
</dbReference>